<protein>
    <submittedName>
        <fullName evidence="1">Uncharacterized protein</fullName>
    </submittedName>
</protein>
<dbReference type="Proteomes" id="UP001164746">
    <property type="component" value="Chromosome 15"/>
</dbReference>
<name>A0ABY7G2N4_MYAAR</name>
<evidence type="ECO:0000313" key="2">
    <source>
        <dbReference type="Proteomes" id="UP001164746"/>
    </source>
</evidence>
<accession>A0ABY7G2N4</accession>
<sequence>MANKKSSKESLKFGPKLFFKISAANLYNTSTFQPSFSMGISVISCSNISPDLRLSFEPACIISVEPISVGLFSTLPGEGERLKFMSYLIAPFICSENEPQLEFSVESVFPNAVVLTLKKESSAGLNISSPCGMFCSVCIDNSVNSTGMSSFCSISSLFLWVPLLTECPKYSSAEWNAAFLPPEAEELSEYICQQDHNRATGLHWLMASVQSSQS</sequence>
<proteinExistence type="predicted"/>
<keyword evidence="2" id="KW-1185">Reference proteome</keyword>
<organism evidence="1 2">
    <name type="scientific">Mya arenaria</name>
    <name type="common">Soft-shell clam</name>
    <dbReference type="NCBI Taxonomy" id="6604"/>
    <lineage>
        <taxon>Eukaryota</taxon>
        <taxon>Metazoa</taxon>
        <taxon>Spiralia</taxon>
        <taxon>Lophotrochozoa</taxon>
        <taxon>Mollusca</taxon>
        <taxon>Bivalvia</taxon>
        <taxon>Autobranchia</taxon>
        <taxon>Heteroconchia</taxon>
        <taxon>Euheterodonta</taxon>
        <taxon>Imparidentia</taxon>
        <taxon>Neoheterodontei</taxon>
        <taxon>Myida</taxon>
        <taxon>Myoidea</taxon>
        <taxon>Myidae</taxon>
        <taxon>Mya</taxon>
    </lineage>
</organism>
<dbReference type="EMBL" id="CP111026">
    <property type="protein sequence ID" value="WAR27567.1"/>
    <property type="molecule type" value="Genomic_DNA"/>
</dbReference>
<reference evidence="1" key="1">
    <citation type="submission" date="2022-11" db="EMBL/GenBank/DDBJ databases">
        <title>Centuries of genome instability and evolution in soft-shell clam transmissible cancer (bioRxiv).</title>
        <authorList>
            <person name="Hart S.F.M."/>
            <person name="Yonemitsu M.A."/>
            <person name="Giersch R.M."/>
            <person name="Beal B.F."/>
            <person name="Arriagada G."/>
            <person name="Davis B.W."/>
            <person name="Ostrander E.A."/>
            <person name="Goff S.P."/>
            <person name="Metzger M.J."/>
        </authorList>
    </citation>
    <scope>NUCLEOTIDE SEQUENCE</scope>
    <source>
        <strain evidence="1">MELC-2E11</strain>
        <tissue evidence="1">Siphon/mantle</tissue>
    </source>
</reference>
<gene>
    <name evidence="1" type="ORF">MAR_013271</name>
</gene>
<evidence type="ECO:0000313" key="1">
    <source>
        <dbReference type="EMBL" id="WAR27567.1"/>
    </source>
</evidence>